<accession>A0AAJ6VN72</accession>
<dbReference type="Pfam" id="PF00089">
    <property type="entry name" value="Trypsin"/>
    <property type="match status" value="1"/>
</dbReference>
<feature type="domain" description="Peptidase S1" evidence="1">
    <location>
        <begin position="25"/>
        <end position="147"/>
    </location>
</feature>
<dbReference type="AlphaFoldDB" id="A0AAJ6VN72"/>
<protein>
    <submittedName>
        <fullName evidence="3">Uncharacterized protein LOC105360353</fullName>
    </submittedName>
</protein>
<evidence type="ECO:0000313" key="3">
    <source>
        <dbReference type="RefSeq" id="XP_011495546.1"/>
    </source>
</evidence>
<dbReference type="InterPro" id="IPR001254">
    <property type="entry name" value="Trypsin_dom"/>
</dbReference>
<gene>
    <name evidence="3" type="primary">LOC105360353</name>
</gene>
<dbReference type="SUPFAM" id="SSF50494">
    <property type="entry name" value="Trypsin-like serine proteases"/>
    <property type="match status" value="1"/>
</dbReference>
<dbReference type="InterPro" id="IPR043504">
    <property type="entry name" value="Peptidase_S1_PA_chymotrypsin"/>
</dbReference>
<dbReference type="KEGG" id="csol:105360353"/>
<dbReference type="GO" id="GO:0006508">
    <property type="term" value="P:proteolysis"/>
    <property type="evidence" value="ECO:0007669"/>
    <property type="project" value="InterPro"/>
</dbReference>
<dbReference type="InterPro" id="IPR009003">
    <property type="entry name" value="Peptidase_S1_PA"/>
</dbReference>
<name>A0AAJ6VN72_9HYME</name>
<dbReference type="RefSeq" id="XP_011495546.1">
    <property type="nucleotide sequence ID" value="XM_011497244.1"/>
</dbReference>
<dbReference type="Gene3D" id="2.40.10.10">
    <property type="entry name" value="Trypsin-like serine proteases"/>
    <property type="match status" value="1"/>
</dbReference>
<dbReference type="Proteomes" id="UP000695007">
    <property type="component" value="Unplaced"/>
</dbReference>
<evidence type="ECO:0000259" key="1">
    <source>
        <dbReference type="Pfam" id="PF00089"/>
    </source>
</evidence>
<organism evidence="2 3">
    <name type="scientific">Ceratosolen solmsi marchali</name>
    <dbReference type="NCBI Taxonomy" id="326594"/>
    <lineage>
        <taxon>Eukaryota</taxon>
        <taxon>Metazoa</taxon>
        <taxon>Ecdysozoa</taxon>
        <taxon>Arthropoda</taxon>
        <taxon>Hexapoda</taxon>
        <taxon>Insecta</taxon>
        <taxon>Pterygota</taxon>
        <taxon>Neoptera</taxon>
        <taxon>Endopterygota</taxon>
        <taxon>Hymenoptera</taxon>
        <taxon>Apocrita</taxon>
        <taxon>Proctotrupomorpha</taxon>
        <taxon>Chalcidoidea</taxon>
        <taxon>Agaonidae</taxon>
        <taxon>Agaoninae</taxon>
        <taxon>Ceratosolen</taxon>
    </lineage>
</organism>
<evidence type="ECO:0000313" key="2">
    <source>
        <dbReference type="Proteomes" id="UP000695007"/>
    </source>
</evidence>
<sequence length="177" mass="20046">MTNAMRFYPIWWLSFEQWMSQLGRTNTRILNDILLIKIFGLTYDILPSTIAGFSTNRNINGYQVQLVGCGLTNANRMPSILHTAVVNIVNIHRCLQIIADLSGEIYPVLEQIICSKGNPYTFLEYGDSGGPLFYQGNLMAINIAVCPKMDGGFHPDKLNIHISIEPYREFIHSIYNS</sequence>
<dbReference type="GO" id="GO:0004252">
    <property type="term" value="F:serine-type endopeptidase activity"/>
    <property type="evidence" value="ECO:0007669"/>
    <property type="project" value="InterPro"/>
</dbReference>
<keyword evidence="2" id="KW-1185">Reference proteome</keyword>
<dbReference type="GeneID" id="105360353"/>
<proteinExistence type="predicted"/>
<reference evidence="3" key="1">
    <citation type="submission" date="2025-08" db="UniProtKB">
        <authorList>
            <consortium name="RefSeq"/>
        </authorList>
    </citation>
    <scope>IDENTIFICATION</scope>
</reference>